<keyword evidence="3" id="KW-1185">Reference proteome</keyword>
<evidence type="ECO:0000313" key="2">
    <source>
        <dbReference type="EMBL" id="OXU16330.1"/>
    </source>
</evidence>
<dbReference type="EMBL" id="NNAY01007336">
    <property type="protein sequence ID" value="OXU16330.1"/>
    <property type="molecule type" value="Genomic_DNA"/>
</dbReference>
<dbReference type="AlphaFoldDB" id="A0A232EDA3"/>
<evidence type="ECO:0000313" key="3">
    <source>
        <dbReference type="Proteomes" id="UP000215335"/>
    </source>
</evidence>
<gene>
    <name evidence="2" type="ORF">TSAR_010912</name>
</gene>
<proteinExistence type="predicted"/>
<accession>A0A232EDA3</accession>
<reference evidence="2 3" key="1">
    <citation type="journal article" date="2017" name="Curr. Biol.">
        <title>The Evolution of Venom by Co-option of Single-Copy Genes.</title>
        <authorList>
            <person name="Martinson E.O."/>
            <person name="Mrinalini"/>
            <person name="Kelkar Y.D."/>
            <person name="Chang C.H."/>
            <person name="Werren J.H."/>
        </authorList>
    </citation>
    <scope>NUCLEOTIDE SEQUENCE [LARGE SCALE GENOMIC DNA]</scope>
    <source>
        <strain evidence="2 3">Alberta</strain>
        <tissue evidence="2">Whole body</tissue>
    </source>
</reference>
<dbReference type="Proteomes" id="UP000215335">
    <property type="component" value="Unassembled WGS sequence"/>
</dbReference>
<comment type="caution">
    <text evidence="2">The sequence shown here is derived from an EMBL/GenBank/DDBJ whole genome shotgun (WGS) entry which is preliminary data.</text>
</comment>
<evidence type="ECO:0000256" key="1">
    <source>
        <dbReference type="SAM" id="MobiDB-lite"/>
    </source>
</evidence>
<feature type="compositionally biased region" description="Low complexity" evidence="1">
    <location>
        <begin position="10"/>
        <end position="27"/>
    </location>
</feature>
<protein>
    <submittedName>
        <fullName evidence="2">Uncharacterized protein</fullName>
    </submittedName>
</protein>
<sequence length="80" mass="9062">MFQDIFGDASNNNSNSETESDSDSNPNIGSWIFNDQYSSEEYFNPFEKLNETIQNCENNESLLGLAIVLRDALLVTTIYL</sequence>
<name>A0A232EDA3_9HYME</name>
<feature type="region of interest" description="Disordered" evidence="1">
    <location>
        <begin position="1"/>
        <end position="31"/>
    </location>
</feature>
<organism evidence="2 3">
    <name type="scientific">Trichomalopsis sarcophagae</name>
    <dbReference type="NCBI Taxonomy" id="543379"/>
    <lineage>
        <taxon>Eukaryota</taxon>
        <taxon>Metazoa</taxon>
        <taxon>Ecdysozoa</taxon>
        <taxon>Arthropoda</taxon>
        <taxon>Hexapoda</taxon>
        <taxon>Insecta</taxon>
        <taxon>Pterygota</taxon>
        <taxon>Neoptera</taxon>
        <taxon>Endopterygota</taxon>
        <taxon>Hymenoptera</taxon>
        <taxon>Apocrita</taxon>
        <taxon>Proctotrupomorpha</taxon>
        <taxon>Chalcidoidea</taxon>
        <taxon>Pteromalidae</taxon>
        <taxon>Pteromalinae</taxon>
        <taxon>Trichomalopsis</taxon>
    </lineage>
</organism>